<sequence>MKNESVTVSNKITFALLASEPLSLSPSLYQRTSIYDPTWRIINELNGDGRSTSTTTDLKLNKYKLEAPYIPETTTLKMSNKKTNATFNLEKKGSKVTYSSTGGSVQVSRGWGIITSVVLTVGATSHLHAEAPSVIDGENGIKYLVAGSDARSYSGEDSIEISDDTYFTFVTNTNMYFSVENNSAAAIYMMISNKLEKVENRMLLGFASQGGRYALTGDEENLYPEGISTLVIDDGFSESRAKIEFNHNTFNKTVKISIKSHSADVCELRDSEIVFAL</sequence>
<organism evidence="1 2">
    <name type="scientific">Pseudomonas chlororaphis</name>
    <dbReference type="NCBI Taxonomy" id="587753"/>
    <lineage>
        <taxon>Bacteria</taxon>
        <taxon>Pseudomonadati</taxon>
        <taxon>Pseudomonadota</taxon>
        <taxon>Gammaproteobacteria</taxon>
        <taxon>Pseudomonadales</taxon>
        <taxon>Pseudomonadaceae</taxon>
        <taxon>Pseudomonas</taxon>
    </lineage>
</organism>
<accession>A0A0A6DA22</accession>
<comment type="caution">
    <text evidence="1">The sequence shown here is derived from an EMBL/GenBank/DDBJ whole genome shotgun (WGS) entry which is preliminary data.</text>
</comment>
<gene>
    <name evidence="1" type="ORF">NZ35_19740</name>
</gene>
<dbReference type="EMBL" id="JSFK01000021">
    <property type="protein sequence ID" value="KHA71587.1"/>
    <property type="molecule type" value="Genomic_DNA"/>
</dbReference>
<evidence type="ECO:0000313" key="1">
    <source>
        <dbReference type="EMBL" id="KHA71587.1"/>
    </source>
</evidence>
<protein>
    <submittedName>
        <fullName evidence="1">Uncharacterized protein</fullName>
    </submittedName>
</protein>
<proteinExistence type="predicted"/>
<dbReference type="Proteomes" id="UP000030564">
    <property type="component" value="Unassembled WGS sequence"/>
</dbReference>
<evidence type="ECO:0000313" key="2">
    <source>
        <dbReference type="Proteomes" id="UP000030564"/>
    </source>
</evidence>
<dbReference type="AlphaFoldDB" id="A0A0A6DA22"/>
<name>A0A0A6DA22_9PSED</name>
<dbReference type="PATRIC" id="fig|587753.9.peg.2580"/>
<dbReference type="OrthoDB" id="7033116at2"/>
<reference evidence="1 2" key="1">
    <citation type="submission" date="2014-10" db="EMBL/GenBank/DDBJ databases">
        <title>Draft genome sequence of Pseudomonas chlororaphis EA105.</title>
        <authorList>
            <person name="McCully L.M."/>
            <person name="Bitzer A.S."/>
            <person name="Spence C."/>
            <person name="Bais H."/>
            <person name="Silby M.W."/>
        </authorList>
    </citation>
    <scope>NUCLEOTIDE SEQUENCE [LARGE SCALE GENOMIC DNA]</scope>
    <source>
        <strain evidence="1 2">EA105</strain>
    </source>
</reference>